<evidence type="ECO:0000313" key="2">
    <source>
        <dbReference type="Proteomes" id="UP000194857"/>
    </source>
</evidence>
<reference evidence="1 2" key="1">
    <citation type="submission" date="2017-05" db="EMBL/GenBank/DDBJ databases">
        <authorList>
            <person name="Song R."/>
            <person name="Chenine A.L."/>
            <person name="Ruprecht R.M."/>
        </authorList>
    </citation>
    <scope>NUCLEOTIDE SEQUENCE [LARGE SCALE GENOMIC DNA]</scope>
    <source>
        <strain evidence="1 2">S567_C10_BS</strain>
    </source>
</reference>
<proteinExistence type="predicted"/>
<gene>
    <name evidence="1" type="ORF">CAZ10_09905</name>
</gene>
<protein>
    <submittedName>
        <fullName evidence="1">Uncharacterized protein</fullName>
    </submittedName>
</protein>
<dbReference type="AlphaFoldDB" id="A0A241XRT9"/>
<organism evidence="1 2">
    <name type="scientific">Pseudomonas aeruginosa</name>
    <dbReference type="NCBI Taxonomy" id="287"/>
    <lineage>
        <taxon>Bacteria</taxon>
        <taxon>Pseudomonadati</taxon>
        <taxon>Pseudomonadota</taxon>
        <taxon>Gammaproteobacteria</taxon>
        <taxon>Pseudomonadales</taxon>
        <taxon>Pseudomonadaceae</taxon>
        <taxon>Pseudomonas</taxon>
    </lineage>
</organism>
<comment type="caution">
    <text evidence="1">The sequence shown here is derived from an EMBL/GenBank/DDBJ whole genome shotgun (WGS) entry which is preliminary data.</text>
</comment>
<dbReference type="Proteomes" id="UP000194857">
    <property type="component" value="Unassembled WGS sequence"/>
</dbReference>
<sequence>MPSLGKHHFTHSNLAGESMEFDAAVTVTDNGVFSIVIPAELEEICLGLGYRLEQPQKNLFLRGRDLDQLKSQVRKAMEEHLKTERVAERVIVYSTDLKVAFWQNPDGSIAPNGYLGDDREKGGDWSAVSSLSATKVASHYHVGLFAHVVDRVEYRRGAAGTKVAYEKVDIGRFNSDERMDWAYRLNAFTGLAQNYEWMESLSRMPYTEEAAKFFHDSLAGLCLLARQIDGFFKSPDALRLAIEKQTPLLQSPA</sequence>
<evidence type="ECO:0000313" key="1">
    <source>
        <dbReference type="EMBL" id="OTI63140.1"/>
    </source>
</evidence>
<name>A0A241XRT9_PSEAI</name>
<dbReference type="EMBL" id="NFFZ01000004">
    <property type="protein sequence ID" value="OTI63140.1"/>
    <property type="molecule type" value="Genomic_DNA"/>
</dbReference>
<accession>A0A241XRT9</accession>